<protein>
    <submittedName>
        <fullName evidence="1">Uncharacterized protein</fullName>
    </submittedName>
</protein>
<dbReference type="Proteomes" id="UP000190890">
    <property type="component" value="Unassembled WGS sequence"/>
</dbReference>
<dbReference type="EMBL" id="LZZM01000212">
    <property type="protein sequence ID" value="OOM73683.1"/>
    <property type="molecule type" value="Genomic_DNA"/>
</dbReference>
<evidence type="ECO:0000313" key="1">
    <source>
        <dbReference type="EMBL" id="OOM73683.1"/>
    </source>
</evidence>
<evidence type="ECO:0000313" key="2">
    <source>
        <dbReference type="Proteomes" id="UP000190890"/>
    </source>
</evidence>
<gene>
    <name evidence="1" type="ORF">CLPUN_44370</name>
</gene>
<keyword evidence="2" id="KW-1185">Reference proteome</keyword>
<dbReference type="STRING" id="29367.CLPUN_44370"/>
<proteinExistence type="predicted"/>
<dbReference type="AlphaFoldDB" id="A0A1S8T7G3"/>
<reference evidence="1 2" key="1">
    <citation type="submission" date="2016-05" db="EMBL/GenBank/DDBJ databases">
        <title>Microbial solvent formation.</title>
        <authorList>
            <person name="Poehlein A."/>
            <person name="Montoya Solano J.D."/>
            <person name="Flitsch S."/>
            <person name="Krabben P."/>
            <person name="Duerre P."/>
            <person name="Daniel R."/>
        </authorList>
    </citation>
    <scope>NUCLEOTIDE SEQUENCE [LARGE SCALE GENOMIC DNA]</scope>
    <source>
        <strain evidence="1 2">DSM 2619</strain>
    </source>
</reference>
<organism evidence="1 2">
    <name type="scientific">Clostridium puniceum</name>
    <dbReference type="NCBI Taxonomy" id="29367"/>
    <lineage>
        <taxon>Bacteria</taxon>
        <taxon>Bacillati</taxon>
        <taxon>Bacillota</taxon>
        <taxon>Clostridia</taxon>
        <taxon>Eubacteriales</taxon>
        <taxon>Clostridiaceae</taxon>
        <taxon>Clostridium</taxon>
    </lineage>
</organism>
<dbReference type="RefSeq" id="WP_077849379.1">
    <property type="nucleotide sequence ID" value="NZ_LZZM01000212.1"/>
</dbReference>
<accession>A0A1S8T7G3</accession>
<comment type="caution">
    <text evidence="1">The sequence shown here is derived from an EMBL/GenBank/DDBJ whole genome shotgun (WGS) entry which is preliminary data.</text>
</comment>
<name>A0A1S8T7G3_9CLOT</name>
<sequence length="118" mass="13969">MKRKNLLRLKNDKMRFKLIKSIYNGPIVLKTIEEGGNIYVVEKKETAKWMNVLEFGLVTTVVTNRVLKFFKNYEKYFRGAKVIILYPKKEREFAEKIEKKLGEYTCNIMVALIDDVEL</sequence>